<reference evidence="7" key="2">
    <citation type="submission" date="2020-09" db="EMBL/GenBank/DDBJ databases">
        <authorList>
            <person name="Sun Q."/>
            <person name="Kim S."/>
        </authorList>
    </citation>
    <scope>NUCLEOTIDE SEQUENCE</scope>
    <source>
        <strain evidence="7">KCTC 23714</strain>
    </source>
</reference>
<dbReference type="GO" id="GO:0005886">
    <property type="term" value="C:plasma membrane"/>
    <property type="evidence" value="ECO:0007669"/>
    <property type="project" value="UniProtKB-SubCell"/>
</dbReference>
<feature type="transmembrane region" description="Helical" evidence="6">
    <location>
        <begin position="74"/>
        <end position="93"/>
    </location>
</feature>
<organism evidence="7 8">
    <name type="scientific">Gemmobacter lanyuensis</name>
    <dbReference type="NCBI Taxonomy" id="1054497"/>
    <lineage>
        <taxon>Bacteria</taxon>
        <taxon>Pseudomonadati</taxon>
        <taxon>Pseudomonadota</taxon>
        <taxon>Alphaproteobacteria</taxon>
        <taxon>Rhodobacterales</taxon>
        <taxon>Paracoccaceae</taxon>
        <taxon>Gemmobacter</taxon>
    </lineage>
</organism>
<dbReference type="RefSeq" id="WP_189634087.1">
    <property type="nucleotide sequence ID" value="NZ_BMYQ01000007.1"/>
</dbReference>
<sequence length="239" mass="25102">MEPTLLQGLYCGPAPDPAALWNRWNMDPLLLLALGMLALSVRRSPTGLGGVGVLAVAFVSPLCALSAALFSARVLHHLALVAVAAPLLGHALMRARLAGGVSLPVAFLLQALALWVWHLPAAYDAAMGHMGLYWVMQGTLLGPAVLFWMRVLDPAQSTGRAGIGLVATYVQMALLGALLTFAPVPLYAIHAVAPLQFGLTPLADQQLGGLIMWVPACLPYLVAGALIARRGWARLGVLA</sequence>
<keyword evidence="8" id="KW-1185">Reference proteome</keyword>
<feature type="transmembrane region" description="Helical" evidence="6">
    <location>
        <begin position="48"/>
        <end position="68"/>
    </location>
</feature>
<keyword evidence="3 6" id="KW-0812">Transmembrane</keyword>
<feature type="transmembrane region" description="Helical" evidence="6">
    <location>
        <begin position="24"/>
        <end position="41"/>
    </location>
</feature>
<name>A0A918MLV4_9RHOB</name>
<feature type="transmembrane region" description="Helical" evidence="6">
    <location>
        <begin position="131"/>
        <end position="149"/>
    </location>
</feature>
<evidence type="ECO:0000256" key="3">
    <source>
        <dbReference type="ARBA" id="ARBA00022692"/>
    </source>
</evidence>
<dbReference type="Pfam" id="PF09678">
    <property type="entry name" value="Caa3_CtaG"/>
    <property type="match status" value="1"/>
</dbReference>
<evidence type="ECO:0000256" key="4">
    <source>
        <dbReference type="ARBA" id="ARBA00022989"/>
    </source>
</evidence>
<evidence type="ECO:0000256" key="1">
    <source>
        <dbReference type="ARBA" id="ARBA00004651"/>
    </source>
</evidence>
<dbReference type="AlphaFoldDB" id="A0A918MLV4"/>
<comment type="subcellular location">
    <subcellularLocation>
        <location evidence="1">Cell membrane</location>
        <topology evidence="1">Multi-pass membrane protein</topology>
    </subcellularLocation>
</comment>
<dbReference type="InterPro" id="IPR019108">
    <property type="entry name" value="Caa3_assmbl_CtaG-rel"/>
</dbReference>
<comment type="caution">
    <text evidence="7">The sequence shown here is derived from an EMBL/GenBank/DDBJ whole genome shotgun (WGS) entry which is preliminary data.</text>
</comment>
<accession>A0A918MLV4</accession>
<evidence type="ECO:0000313" key="7">
    <source>
        <dbReference type="EMBL" id="GGW34591.1"/>
    </source>
</evidence>
<dbReference type="EMBL" id="BMYQ01000007">
    <property type="protein sequence ID" value="GGW34591.1"/>
    <property type="molecule type" value="Genomic_DNA"/>
</dbReference>
<evidence type="ECO:0000256" key="5">
    <source>
        <dbReference type="ARBA" id="ARBA00023136"/>
    </source>
</evidence>
<evidence type="ECO:0008006" key="9">
    <source>
        <dbReference type="Google" id="ProtNLM"/>
    </source>
</evidence>
<dbReference type="Proteomes" id="UP000628984">
    <property type="component" value="Unassembled WGS sequence"/>
</dbReference>
<protein>
    <recommendedName>
        <fullName evidence="9">Cytochrome c oxidase assembly protein</fullName>
    </recommendedName>
</protein>
<keyword evidence="5 6" id="KW-0472">Membrane</keyword>
<evidence type="ECO:0000256" key="6">
    <source>
        <dbReference type="SAM" id="Phobius"/>
    </source>
</evidence>
<reference evidence="7" key="1">
    <citation type="journal article" date="2014" name="Int. J. Syst. Evol. Microbiol.">
        <title>Complete genome sequence of Corynebacterium casei LMG S-19264T (=DSM 44701T), isolated from a smear-ripened cheese.</title>
        <authorList>
            <consortium name="US DOE Joint Genome Institute (JGI-PGF)"/>
            <person name="Walter F."/>
            <person name="Albersmeier A."/>
            <person name="Kalinowski J."/>
            <person name="Ruckert C."/>
        </authorList>
    </citation>
    <scope>NUCLEOTIDE SEQUENCE</scope>
    <source>
        <strain evidence="7">KCTC 23714</strain>
    </source>
</reference>
<feature type="transmembrane region" description="Helical" evidence="6">
    <location>
        <begin position="210"/>
        <end position="228"/>
    </location>
</feature>
<proteinExistence type="predicted"/>
<evidence type="ECO:0000313" key="8">
    <source>
        <dbReference type="Proteomes" id="UP000628984"/>
    </source>
</evidence>
<gene>
    <name evidence="7" type="ORF">GCM10011452_23720</name>
</gene>
<keyword evidence="2" id="KW-1003">Cell membrane</keyword>
<feature type="transmembrane region" description="Helical" evidence="6">
    <location>
        <begin position="100"/>
        <end position="119"/>
    </location>
</feature>
<feature type="transmembrane region" description="Helical" evidence="6">
    <location>
        <begin position="161"/>
        <end position="190"/>
    </location>
</feature>
<evidence type="ECO:0000256" key="2">
    <source>
        <dbReference type="ARBA" id="ARBA00022475"/>
    </source>
</evidence>
<keyword evidence="4 6" id="KW-1133">Transmembrane helix</keyword>